<protein>
    <recommendedName>
        <fullName evidence="3">Glycoside hydrolase 131 catalytic N-terminal domain-containing protein</fullName>
    </recommendedName>
</protein>
<keyword evidence="2" id="KW-0812">Transmembrane</keyword>
<dbReference type="HAMAP" id="MF_00338">
    <property type="entry name" value="UPF0145"/>
    <property type="match status" value="1"/>
</dbReference>
<keyword evidence="5" id="KW-1185">Reference proteome</keyword>
<reference evidence="4 5" key="1">
    <citation type="submission" date="2015-05" db="EMBL/GenBank/DDBJ databases">
        <authorList>
            <person name="Wang D.B."/>
            <person name="Wang M."/>
        </authorList>
    </citation>
    <scope>NUCLEOTIDE SEQUENCE [LARGE SCALE GENOMIC DNA]</scope>
    <source>
        <strain evidence="4">VL1</strain>
    </source>
</reference>
<evidence type="ECO:0000256" key="1">
    <source>
        <dbReference type="SAM" id="MobiDB-lite"/>
    </source>
</evidence>
<dbReference type="Pfam" id="PF18271">
    <property type="entry name" value="GH131_N"/>
    <property type="match status" value="1"/>
</dbReference>
<keyword evidence="2" id="KW-0472">Membrane</keyword>
<dbReference type="EMBL" id="CVQH01017002">
    <property type="protein sequence ID" value="CRK24288.1"/>
    <property type="molecule type" value="Genomic_DNA"/>
</dbReference>
<dbReference type="InterPro" id="IPR035439">
    <property type="entry name" value="UPF0145_dom_sf"/>
</dbReference>
<gene>
    <name evidence="4" type="ORF">BN1708_013903</name>
</gene>
<feature type="transmembrane region" description="Helical" evidence="2">
    <location>
        <begin position="495"/>
        <end position="519"/>
    </location>
</feature>
<evidence type="ECO:0000313" key="5">
    <source>
        <dbReference type="Proteomes" id="UP000044602"/>
    </source>
</evidence>
<dbReference type="SUPFAM" id="SSF117782">
    <property type="entry name" value="YbjQ-like"/>
    <property type="match status" value="1"/>
</dbReference>
<dbReference type="InterPro" id="IPR002765">
    <property type="entry name" value="UPF0145_YbjQ-like"/>
</dbReference>
<feature type="compositionally biased region" description="Basic residues" evidence="1">
    <location>
        <begin position="152"/>
        <end position="180"/>
    </location>
</feature>
<dbReference type="PANTHER" id="PTHR34612">
    <property type="entry name" value="GH131_N DOMAIN-CONTAINING PROTEIN"/>
    <property type="match status" value="1"/>
</dbReference>
<accession>A0A0G4LQP2</accession>
<sequence>MSSSRRTEDVAHVPPTLSDLHCFTETEGVITTTMFDIPGYRVVRTLGAVYGLTVRSRNWAAGLGMVLKSIAGGELRWFTTMLYSCRNDAISRVVTETKSRGGNAVIALRFDAAELGGFAQVCAYGTACVVEKIEEHKGVAPQLEAVISGRSSHSRRHSSHPKSSKRRDRSRSRSSSRKHQDKGFAASLFGGDNYQKHSSSRSSFFGQPNASRSSFFGFSRPSYYKRSPRGGFLHKAKKTVKRLWRDLMRLLKENPGKVVMLVLMPLLTGGFLTALLAKFGLRLPPSVERMIGMGARAAGGDSFGAVGEAVRMASGSFGGAGGVGQGAKVNIQRGMGNGMAWEKKTVEKDSGWGDTIGGMAKISDLGQRPSVSRLQLRRHPLAVFNLLHNTGRPVRANLGEATQLPGIEPQRNDGVAAPRLCLGDDARDGVVAAAVEHRGEPAQLAAGNGLEDHAEAGGPVAGADGEAVDGAEGADHAVPGLYTHQHLFLIVSRNISIIIIIMLPSVLTVLSALVASSFAKPVTKCRQAAVTCPIVFDGRVPQTATVQDFDTAGGGGFNPFNPNFVKGNNLTWSEILLLPTITPASRFDAAKNTRPVEVTISDESIFMTQLGFRRAELQFANDTGSGSPGSVGVKTLHFSVQTDAQRRFNGSHEYLNVWHETAAFDANQFNFQTGTIIGQPELPANTWKLLDRNNALLWSTPVLDGVWQNFGLTLDFNANTIGVLYSEGDKPLAPSGKGSFPANLAGEGQYHVGILKKPTGTDDVVNSGFQESPLNEGLIYAGVFIEDSANGCVSK</sequence>
<feature type="region of interest" description="Disordered" evidence="1">
    <location>
        <begin position="145"/>
        <end position="181"/>
    </location>
</feature>
<evidence type="ECO:0000256" key="2">
    <source>
        <dbReference type="SAM" id="Phobius"/>
    </source>
</evidence>
<feature type="domain" description="Glycoside hydrolase 131 catalytic N-terminal" evidence="3">
    <location>
        <begin position="534"/>
        <end position="791"/>
    </location>
</feature>
<keyword evidence="2" id="KW-1133">Transmembrane helix</keyword>
<proteinExistence type="inferred from homology"/>
<name>A0A0G4LQP2_VERLO</name>
<dbReference type="InterPro" id="IPR041524">
    <property type="entry name" value="GH131_N"/>
</dbReference>
<dbReference type="STRING" id="100787.A0A0G4LQP2"/>
<dbReference type="PANTHER" id="PTHR34612:SF4">
    <property type="entry name" value="GLYCOSIDE HYDROLASE 131 CATALYTIC N-TERMINAL DOMAIN-CONTAINING PROTEIN"/>
    <property type="match status" value="1"/>
</dbReference>
<organism evidence="4 5">
    <name type="scientific">Verticillium longisporum</name>
    <name type="common">Verticillium dahliae var. longisporum</name>
    <dbReference type="NCBI Taxonomy" id="100787"/>
    <lineage>
        <taxon>Eukaryota</taxon>
        <taxon>Fungi</taxon>
        <taxon>Dikarya</taxon>
        <taxon>Ascomycota</taxon>
        <taxon>Pezizomycotina</taxon>
        <taxon>Sordariomycetes</taxon>
        <taxon>Hypocreomycetidae</taxon>
        <taxon>Glomerellales</taxon>
        <taxon>Plectosphaerellaceae</taxon>
        <taxon>Verticillium</taxon>
    </lineage>
</organism>
<dbReference type="Gene3D" id="3.30.110.70">
    <property type="entry name" value="Hypothetical protein apc22750. Chain B"/>
    <property type="match status" value="1"/>
</dbReference>
<dbReference type="AlphaFoldDB" id="A0A0G4LQP2"/>
<dbReference type="Pfam" id="PF01906">
    <property type="entry name" value="YbjQ_1"/>
    <property type="match status" value="1"/>
</dbReference>
<dbReference type="Gene3D" id="2.60.120.1160">
    <property type="match status" value="1"/>
</dbReference>
<dbReference type="Proteomes" id="UP000044602">
    <property type="component" value="Unassembled WGS sequence"/>
</dbReference>
<feature type="transmembrane region" description="Helical" evidence="2">
    <location>
        <begin position="258"/>
        <end position="281"/>
    </location>
</feature>
<evidence type="ECO:0000313" key="4">
    <source>
        <dbReference type="EMBL" id="CRK24288.1"/>
    </source>
</evidence>
<evidence type="ECO:0000259" key="3">
    <source>
        <dbReference type="Pfam" id="PF18271"/>
    </source>
</evidence>